<sequence length="168" mass="18558">MGVCLLATLFLLSSPGDLFAQSNANHLLVGGGISYKNGVDVTIGFEHTTSYHNAWEYFANGYVQYAKDPDTGTITNRSFFHNYHTWMFGAAYKPCVIRGRNHHGNIRLGAMAGSDTDKFVGGGTVGYEHSYSLHNDWEVFFQVKEDVVVRGEDLFRTGVSVGVKIPLN</sequence>
<keyword evidence="3" id="KW-1185">Reference proteome</keyword>
<reference evidence="2 3" key="1">
    <citation type="submission" date="2021-07" db="EMBL/GenBank/DDBJ databases">
        <title>Genomic diversity and antimicrobial resistance of Prevotella spp. isolated from chronic lung disease airways.</title>
        <authorList>
            <person name="Webb K.A."/>
            <person name="Olagoke O.S."/>
            <person name="Baird T."/>
            <person name="Neill J."/>
            <person name="Pham A."/>
            <person name="Wells T.J."/>
            <person name="Ramsay K.A."/>
            <person name="Bell S.C."/>
            <person name="Sarovich D.S."/>
            <person name="Price E.P."/>
        </authorList>
    </citation>
    <scope>NUCLEOTIDE SEQUENCE [LARGE SCALE GENOMIC DNA]</scope>
    <source>
        <strain evidence="2 3">SCHI0027.S.6</strain>
    </source>
</reference>
<evidence type="ECO:0000313" key="3">
    <source>
        <dbReference type="Proteomes" id="UP000812077"/>
    </source>
</evidence>
<dbReference type="Proteomes" id="UP000812077">
    <property type="component" value="Unassembled WGS sequence"/>
</dbReference>
<proteinExistence type="predicted"/>
<gene>
    <name evidence="2" type="ORF">KZO77_05120</name>
</gene>
<dbReference type="EMBL" id="JAHXCP010000005">
    <property type="protein sequence ID" value="MBW4754424.1"/>
    <property type="molecule type" value="Genomic_DNA"/>
</dbReference>
<evidence type="ECO:0008006" key="4">
    <source>
        <dbReference type="Google" id="ProtNLM"/>
    </source>
</evidence>
<comment type="caution">
    <text evidence="2">The sequence shown here is derived from an EMBL/GenBank/DDBJ whole genome shotgun (WGS) entry which is preliminary data.</text>
</comment>
<accession>A0ABS6Y4K7</accession>
<feature type="chain" id="PRO_5047527543" description="Outer membrane protein beta-barrel domain-containing protein" evidence="1">
    <location>
        <begin position="21"/>
        <end position="168"/>
    </location>
</feature>
<protein>
    <recommendedName>
        <fullName evidence="4">Outer membrane protein beta-barrel domain-containing protein</fullName>
    </recommendedName>
</protein>
<evidence type="ECO:0000313" key="2">
    <source>
        <dbReference type="EMBL" id="MBW4754424.1"/>
    </source>
</evidence>
<name>A0ABS6Y4K7_9BACT</name>
<keyword evidence="1" id="KW-0732">Signal</keyword>
<feature type="signal peptide" evidence="1">
    <location>
        <begin position="1"/>
        <end position="20"/>
    </location>
</feature>
<organism evidence="2 3">
    <name type="scientific">Prevotella melaninogenica</name>
    <dbReference type="NCBI Taxonomy" id="28132"/>
    <lineage>
        <taxon>Bacteria</taxon>
        <taxon>Pseudomonadati</taxon>
        <taxon>Bacteroidota</taxon>
        <taxon>Bacteroidia</taxon>
        <taxon>Bacteroidales</taxon>
        <taxon>Prevotellaceae</taxon>
        <taxon>Prevotella</taxon>
    </lineage>
</organism>
<evidence type="ECO:0000256" key="1">
    <source>
        <dbReference type="SAM" id="SignalP"/>
    </source>
</evidence>